<comment type="caution">
    <text evidence="2">The sequence shown here is derived from an EMBL/GenBank/DDBJ whole genome shotgun (WGS) entry which is preliminary data.</text>
</comment>
<proteinExistence type="predicted"/>
<dbReference type="EMBL" id="JACXVP010000012">
    <property type="protein sequence ID" value="KAG5573273.1"/>
    <property type="molecule type" value="Genomic_DNA"/>
</dbReference>
<feature type="region of interest" description="Disordered" evidence="1">
    <location>
        <begin position="139"/>
        <end position="179"/>
    </location>
</feature>
<dbReference type="OrthoDB" id="1220286at2759"/>
<evidence type="ECO:0000313" key="3">
    <source>
        <dbReference type="Proteomes" id="UP000824120"/>
    </source>
</evidence>
<organism evidence="2 3">
    <name type="scientific">Solanum commersonii</name>
    <name type="common">Commerson's wild potato</name>
    <name type="synonym">Commerson's nightshade</name>
    <dbReference type="NCBI Taxonomy" id="4109"/>
    <lineage>
        <taxon>Eukaryota</taxon>
        <taxon>Viridiplantae</taxon>
        <taxon>Streptophyta</taxon>
        <taxon>Embryophyta</taxon>
        <taxon>Tracheophyta</taxon>
        <taxon>Spermatophyta</taxon>
        <taxon>Magnoliopsida</taxon>
        <taxon>eudicotyledons</taxon>
        <taxon>Gunneridae</taxon>
        <taxon>Pentapetalae</taxon>
        <taxon>asterids</taxon>
        <taxon>lamiids</taxon>
        <taxon>Solanales</taxon>
        <taxon>Solanaceae</taxon>
        <taxon>Solanoideae</taxon>
        <taxon>Solaneae</taxon>
        <taxon>Solanum</taxon>
    </lineage>
</organism>
<gene>
    <name evidence="2" type="ORF">H5410_063039</name>
</gene>
<evidence type="ECO:0000256" key="1">
    <source>
        <dbReference type="SAM" id="MobiDB-lite"/>
    </source>
</evidence>
<reference evidence="2 3" key="1">
    <citation type="submission" date="2020-09" db="EMBL/GenBank/DDBJ databases">
        <title>De no assembly of potato wild relative species, Solanum commersonii.</title>
        <authorList>
            <person name="Cho K."/>
        </authorList>
    </citation>
    <scope>NUCLEOTIDE SEQUENCE [LARGE SCALE GENOMIC DNA]</scope>
    <source>
        <strain evidence="2">LZ3.2</strain>
        <tissue evidence="2">Leaf</tissue>
    </source>
</reference>
<dbReference type="AlphaFoldDB" id="A0A9J5WC84"/>
<accession>A0A9J5WC84</accession>
<name>A0A9J5WC84_SOLCO</name>
<evidence type="ECO:0000313" key="2">
    <source>
        <dbReference type="EMBL" id="KAG5573273.1"/>
    </source>
</evidence>
<keyword evidence="3" id="KW-1185">Reference proteome</keyword>
<dbReference type="Proteomes" id="UP000824120">
    <property type="component" value="Chromosome 12"/>
</dbReference>
<sequence length="179" mass="20694">MAEQCGYDKESVVFWHKYSLNSYKVRLVGSNMEATKVVTCIPKDRVVEIYFEHLNFYHDDNQCGNEMKKNSLLANDTEAHSNEFDGEDFNDSDYSLEDDNLLFLKNVDSSVESFGINIAVKKKKNDENQNYVSEEMHRKMQNEKASILPMNGPDLWPKSLNPPPFPPSYLNNKKKGKKQ</sequence>
<protein>
    <submittedName>
        <fullName evidence="2">Uncharacterized protein</fullName>
    </submittedName>
</protein>